<dbReference type="Proteomes" id="UP000799750">
    <property type="component" value="Unassembled WGS sequence"/>
</dbReference>
<dbReference type="AlphaFoldDB" id="A0A6A6QB05"/>
<dbReference type="EMBL" id="MU004198">
    <property type="protein sequence ID" value="KAF2489585.1"/>
    <property type="molecule type" value="Genomic_DNA"/>
</dbReference>
<proteinExistence type="predicted"/>
<evidence type="ECO:0000313" key="2">
    <source>
        <dbReference type="Proteomes" id="UP000799750"/>
    </source>
</evidence>
<evidence type="ECO:0000313" key="1">
    <source>
        <dbReference type="EMBL" id="KAF2489585.1"/>
    </source>
</evidence>
<protein>
    <submittedName>
        <fullName evidence="1">Uncharacterized protein</fullName>
    </submittedName>
</protein>
<organism evidence="1 2">
    <name type="scientific">Lophium mytilinum</name>
    <dbReference type="NCBI Taxonomy" id="390894"/>
    <lineage>
        <taxon>Eukaryota</taxon>
        <taxon>Fungi</taxon>
        <taxon>Dikarya</taxon>
        <taxon>Ascomycota</taxon>
        <taxon>Pezizomycotina</taxon>
        <taxon>Dothideomycetes</taxon>
        <taxon>Pleosporomycetidae</taxon>
        <taxon>Mytilinidiales</taxon>
        <taxon>Mytilinidiaceae</taxon>
        <taxon>Lophium</taxon>
    </lineage>
</organism>
<keyword evidence="2" id="KW-1185">Reference proteome</keyword>
<reference evidence="1" key="1">
    <citation type="journal article" date="2020" name="Stud. Mycol.">
        <title>101 Dothideomycetes genomes: a test case for predicting lifestyles and emergence of pathogens.</title>
        <authorList>
            <person name="Haridas S."/>
            <person name="Albert R."/>
            <person name="Binder M."/>
            <person name="Bloem J."/>
            <person name="Labutti K."/>
            <person name="Salamov A."/>
            <person name="Andreopoulos B."/>
            <person name="Baker S."/>
            <person name="Barry K."/>
            <person name="Bills G."/>
            <person name="Bluhm B."/>
            <person name="Cannon C."/>
            <person name="Castanera R."/>
            <person name="Culley D."/>
            <person name="Daum C."/>
            <person name="Ezra D."/>
            <person name="Gonzalez J."/>
            <person name="Henrissat B."/>
            <person name="Kuo A."/>
            <person name="Liang C."/>
            <person name="Lipzen A."/>
            <person name="Lutzoni F."/>
            <person name="Magnuson J."/>
            <person name="Mondo S."/>
            <person name="Nolan M."/>
            <person name="Ohm R."/>
            <person name="Pangilinan J."/>
            <person name="Park H.-J."/>
            <person name="Ramirez L."/>
            <person name="Alfaro M."/>
            <person name="Sun H."/>
            <person name="Tritt A."/>
            <person name="Yoshinaga Y."/>
            <person name="Zwiers L.-H."/>
            <person name="Turgeon B."/>
            <person name="Goodwin S."/>
            <person name="Spatafora J."/>
            <person name="Crous P."/>
            <person name="Grigoriev I."/>
        </authorList>
    </citation>
    <scope>NUCLEOTIDE SEQUENCE</scope>
    <source>
        <strain evidence="1">CBS 269.34</strain>
    </source>
</reference>
<name>A0A6A6QB05_9PEZI</name>
<sequence>MPMVPKELDMAVASRKLGRSLVIVQPVRTPGPRGIPRGIPEIDQLDVNKRTALVARYAIGRNQDLYEPMVIGRYMGTWYSISTKDSAAVRQKHHQALNWESQWHRLRGKGFKLNMLGLQMVCIYIRHLVRSKLKISNLDAAILTFGHLPTTEARLHGCQEEGSVMTTRWLNRAMPYVPKQAKRFAINVDRMWEVIGVLLLLENKHEKVAHLMAEGYVQGLLDERDRLMKDCIFDYAIWEIDDTDGQINDIPSVHFETFELEYPETNALQDPLKGWRF</sequence>
<gene>
    <name evidence="1" type="ORF">BU16DRAFT_160340</name>
</gene>
<accession>A0A6A6QB05</accession>